<evidence type="ECO:0000313" key="3">
    <source>
        <dbReference type="EMBL" id="KMO94304.1"/>
    </source>
</evidence>
<feature type="domain" description="YCII-related" evidence="2">
    <location>
        <begin position="1"/>
        <end position="82"/>
    </location>
</feature>
<protein>
    <recommendedName>
        <fullName evidence="2">YCII-related domain-containing protein</fullName>
    </recommendedName>
</protein>
<dbReference type="Pfam" id="PF03795">
    <property type="entry name" value="YCII"/>
    <property type="match status" value="1"/>
</dbReference>
<name>A0A0J6XGM8_9ACTN</name>
<dbReference type="Proteomes" id="UP000035932">
    <property type="component" value="Unassembled WGS sequence"/>
</dbReference>
<organism evidence="3 4">
    <name type="scientific">Streptomyces roseus</name>
    <dbReference type="NCBI Taxonomy" id="66430"/>
    <lineage>
        <taxon>Bacteria</taxon>
        <taxon>Bacillati</taxon>
        <taxon>Actinomycetota</taxon>
        <taxon>Actinomycetes</taxon>
        <taxon>Kitasatosporales</taxon>
        <taxon>Streptomycetaceae</taxon>
        <taxon>Streptomyces</taxon>
    </lineage>
</organism>
<dbReference type="Gene3D" id="3.30.70.1060">
    <property type="entry name" value="Dimeric alpha+beta barrel"/>
    <property type="match status" value="1"/>
</dbReference>
<dbReference type="InterPro" id="IPR011008">
    <property type="entry name" value="Dimeric_a/b-barrel"/>
</dbReference>
<dbReference type="AlphaFoldDB" id="A0A0J6XGM8"/>
<keyword evidence="4" id="KW-1185">Reference proteome</keyword>
<proteinExistence type="inferred from homology"/>
<dbReference type="OrthoDB" id="9814407at2"/>
<evidence type="ECO:0000259" key="2">
    <source>
        <dbReference type="Pfam" id="PF03795"/>
    </source>
</evidence>
<dbReference type="PANTHER" id="PTHR37828:SF1">
    <property type="entry name" value="YCII-RELATED DOMAIN-CONTAINING PROTEIN"/>
    <property type="match status" value="1"/>
</dbReference>
<dbReference type="InterPro" id="IPR005545">
    <property type="entry name" value="YCII"/>
</dbReference>
<evidence type="ECO:0000313" key="4">
    <source>
        <dbReference type="Proteomes" id="UP000035932"/>
    </source>
</evidence>
<accession>A0A0J6XGM8</accession>
<gene>
    <name evidence="3" type="ORF">ACS04_29615</name>
</gene>
<dbReference type="EMBL" id="LFML01000131">
    <property type="protein sequence ID" value="KMO94304.1"/>
    <property type="molecule type" value="Genomic_DNA"/>
</dbReference>
<dbReference type="STRING" id="66430.ACS04_29615"/>
<reference evidence="3 4" key="1">
    <citation type="submission" date="2015-06" db="EMBL/GenBank/DDBJ databases">
        <title>Recapitulation of the evolution of biosynthetic gene clusters reveals hidden chemical diversity on bacterial genomes.</title>
        <authorList>
            <person name="Cruz-Morales P."/>
            <person name="Martinez-Guerrero C."/>
            <person name="Morales-Escalante M.A."/>
            <person name="Yanez-Guerra L.A."/>
            <person name="Kopp J.F."/>
            <person name="Feldmann J."/>
            <person name="Ramos-Aboites H.E."/>
            <person name="Barona-Gomez F."/>
        </authorList>
    </citation>
    <scope>NUCLEOTIDE SEQUENCE [LARGE SCALE GENOMIC DNA]</scope>
    <source>
        <strain evidence="3 4">ATCC 31245</strain>
    </source>
</reference>
<dbReference type="PATRIC" id="fig|66430.4.peg.1872"/>
<dbReference type="PANTHER" id="PTHR37828">
    <property type="entry name" value="GSR2449 PROTEIN"/>
    <property type="match status" value="1"/>
</dbReference>
<dbReference type="SUPFAM" id="SSF54909">
    <property type="entry name" value="Dimeric alpha+beta barrel"/>
    <property type="match status" value="1"/>
</dbReference>
<sequence length="97" mass="10595">MFIVTVTYTAPLEDVEPLRPAHGDWLKQQIARRTLLVAGRQKALTGGVYLAPQMPVEDLGRLLATDPYVVGGVADHTVTEFTPHLVVPGLEALTVYE</sequence>
<comment type="caution">
    <text evidence="3">The sequence shown here is derived from an EMBL/GenBank/DDBJ whole genome shotgun (WGS) entry which is preliminary data.</text>
</comment>
<evidence type="ECO:0000256" key="1">
    <source>
        <dbReference type="ARBA" id="ARBA00007689"/>
    </source>
</evidence>
<dbReference type="RefSeq" id="WP_048479887.1">
    <property type="nucleotide sequence ID" value="NZ_JBIRUD010000001.1"/>
</dbReference>
<comment type="similarity">
    <text evidence="1">Belongs to the YciI family.</text>
</comment>